<keyword evidence="12" id="KW-1185">Reference proteome</keyword>
<gene>
    <name evidence="11" type="ORF">I4J89_15025</name>
</gene>
<feature type="region of interest" description="Disordered" evidence="8">
    <location>
        <begin position="1"/>
        <end position="26"/>
    </location>
</feature>
<evidence type="ECO:0000256" key="6">
    <source>
        <dbReference type="ARBA" id="ARBA00022989"/>
    </source>
</evidence>
<name>A0A931FXI7_9ACTN</name>
<dbReference type="GO" id="GO:0009103">
    <property type="term" value="P:lipopolysaccharide biosynthetic process"/>
    <property type="evidence" value="ECO:0007669"/>
    <property type="project" value="UniProtKB-ARBA"/>
</dbReference>
<feature type="transmembrane region" description="Helical" evidence="9">
    <location>
        <begin position="126"/>
        <end position="143"/>
    </location>
</feature>
<evidence type="ECO:0000256" key="1">
    <source>
        <dbReference type="ARBA" id="ARBA00004651"/>
    </source>
</evidence>
<dbReference type="Proteomes" id="UP000598146">
    <property type="component" value="Unassembled WGS sequence"/>
</dbReference>
<dbReference type="Pfam" id="PF13231">
    <property type="entry name" value="PMT_2"/>
    <property type="match status" value="1"/>
</dbReference>
<feature type="transmembrane region" description="Helical" evidence="9">
    <location>
        <begin position="298"/>
        <end position="315"/>
    </location>
</feature>
<dbReference type="InterPro" id="IPR038731">
    <property type="entry name" value="RgtA/B/C-like"/>
</dbReference>
<feature type="transmembrane region" description="Helical" evidence="9">
    <location>
        <begin position="221"/>
        <end position="241"/>
    </location>
</feature>
<evidence type="ECO:0000256" key="3">
    <source>
        <dbReference type="ARBA" id="ARBA00022676"/>
    </source>
</evidence>
<keyword evidence="6 9" id="KW-1133">Transmembrane helix</keyword>
<evidence type="ECO:0000256" key="2">
    <source>
        <dbReference type="ARBA" id="ARBA00022475"/>
    </source>
</evidence>
<evidence type="ECO:0000313" key="12">
    <source>
        <dbReference type="Proteomes" id="UP000598146"/>
    </source>
</evidence>
<evidence type="ECO:0000256" key="9">
    <source>
        <dbReference type="SAM" id="Phobius"/>
    </source>
</evidence>
<keyword evidence="7 9" id="KW-0472">Membrane</keyword>
<evidence type="ECO:0000313" key="11">
    <source>
        <dbReference type="EMBL" id="MBG0562767.1"/>
    </source>
</evidence>
<dbReference type="PANTHER" id="PTHR33908">
    <property type="entry name" value="MANNOSYLTRANSFERASE YKCB-RELATED"/>
    <property type="match status" value="1"/>
</dbReference>
<comment type="caution">
    <text evidence="11">The sequence shown here is derived from an EMBL/GenBank/DDBJ whole genome shotgun (WGS) entry which is preliminary data.</text>
</comment>
<dbReference type="PANTHER" id="PTHR33908:SF3">
    <property type="entry name" value="UNDECAPRENYL PHOSPHATE-ALPHA-4-AMINO-4-DEOXY-L-ARABINOSE ARABINOSYL TRANSFERASE"/>
    <property type="match status" value="1"/>
</dbReference>
<feature type="transmembrane region" description="Helical" evidence="9">
    <location>
        <begin position="155"/>
        <end position="173"/>
    </location>
</feature>
<organism evidence="11 12">
    <name type="scientific">Actinoplanes aureus</name>
    <dbReference type="NCBI Taxonomy" id="2792083"/>
    <lineage>
        <taxon>Bacteria</taxon>
        <taxon>Bacillati</taxon>
        <taxon>Actinomycetota</taxon>
        <taxon>Actinomycetes</taxon>
        <taxon>Micromonosporales</taxon>
        <taxon>Micromonosporaceae</taxon>
        <taxon>Actinoplanes</taxon>
    </lineage>
</organism>
<feature type="transmembrane region" description="Helical" evidence="9">
    <location>
        <begin position="275"/>
        <end position="291"/>
    </location>
</feature>
<feature type="compositionally biased region" description="Low complexity" evidence="8">
    <location>
        <begin position="7"/>
        <end position="18"/>
    </location>
</feature>
<feature type="domain" description="Glycosyltransferase RgtA/B/C/D-like" evidence="10">
    <location>
        <begin position="89"/>
        <end position="239"/>
    </location>
</feature>
<dbReference type="AlphaFoldDB" id="A0A931FXI7"/>
<proteinExistence type="predicted"/>
<feature type="transmembrane region" description="Helical" evidence="9">
    <location>
        <begin position="28"/>
        <end position="47"/>
    </location>
</feature>
<reference evidence="11" key="1">
    <citation type="submission" date="2020-11" db="EMBL/GenBank/DDBJ databases">
        <title>Isolation and identification of active actinomycetes.</title>
        <authorList>
            <person name="Sun X."/>
        </authorList>
    </citation>
    <scope>NUCLEOTIDE SEQUENCE</scope>
    <source>
        <strain evidence="11">NEAU-A11</strain>
    </source>
</reference>
<dbReference type="GO" id="GO:0005886">
    <property type="term" value="C:plasma membrane"/>
    <property type="evidence" value="ECO:0007669"/>
    <property type="project" value="UniProtKB-SubCell"/>
</dbReference>
<feature type="transmembrane region" description="Helical" evidence="9">
    <location>
        <begin position="351"/>
        <end position="368"/>
    </location>
</feature>
<evidence type="ECO:0000259" key="10">
    <source>
        <dbReference type="Pfam" id="PF13231"/>
    </source>
</evidence>
<dbReference type="EMBL" id="JADQTO010000006">
    <property type="protein sequence ID" value="MBG0562767.1"/>
    <property type="molecule type" value="Genomic_DNA"/>
</dbReference>
<protein>
    <submittedName>
        <fullName evidence="11">Glycosyltransferase family 39 protein</fullName>
    </submittedName>
</protein>
<keyword evidence="4" id="KW-0808">Transferase</keyword>
<sequence>MTEVQTRTRPAARRTGTPRPAPPPGHRLVHALPALVPGAMMLGFGLIQAGRPSLSWDEVTSAEVSQRTVPQIWELAQNVDAVFAPYYVFLHFWSALVGTSEVQLRLPSIIAMAAGVAVAAELGRRLFTPMIGLITGIILAVLPNTSRYAAEARPYAFACFFSILALLLLVGAVRRGGPYRWAGYGLSVLLLGLFHLVALTTLVAHAVLVGLFVWRTRRRRTAVVWAGTVLAALLPLLPFAVLGMRQEDTQLHWVQPITFGGIRGMPGQIVGSPEAAWLLIGLVVLASWRPLRRLAPMAALVAGPLSVLALVSALISPMWVARYLLVVLAPLAMLAAVALAGGRDGWSRFGAVRIVAVLLLLGAVVIPAQRAVRSPTAKNGPDYRAAAQIVGERRLPGDVVVYPPRSRAIRAGMDYYLDRLPDRPADPLVRVPSAETGRLIAEEYADDTVHLSGAPRIWLVLGAERDDPITARPTLRRFLGAEYRRVGIWQPERATVALYERTRAS</sequence>
<keyword evidence="2" id="KW-1003">Cell membrane</keyword>
<dbReference type="InterPro" id="IPR050297">
    <property type="entry name" value="LipidA_mod_glycosyltrf_83"/>
</dbReference>
<keyword evidence="3" id="KW-0328">Glycosyltransferase</keyword>
<evidence type="ECO:0000256" key="7">
    <source>
        <dbReference type="ARBA" id="ARBA00023136"/>
    </source>
</evidence>
<accession>A0A931FXI7</accession>
<evidence type="ECO:0000256" key="8">
    <source>
        <dbReference type="SAM" id="MobiDB-lite"/>
    </source>
</evidence>
<feature type="transmembrane region" description="Helical" evidence="9">
    <location>
        <begin position="321"/>
        <end position="339"/>
    </location>
</feature>
<keyword evidence="5 9" id="KW-0812">Transmembrane</keyword>
<dbReference type="RefSeq" id="WP_196414563.1">
    <property type="nucleotide sequence ID" value="NZ_JADQTO010000006.1"/>
</dbReference>
<feature type="transmembrane region" description="Helical" evidence="9">
    <location>
        <begin position="193"/>
        <end position="214"/>
    </location>
</feature>
<evidence type="ECO:0000256" key="4">
    <source>
        <dbReference type="ARBA" id="ARBA00022679"/>
    </source>
</evidence>
<dbReference type="GO" id="GO:0010041">
    <property type="term" value="P:response to iron(III) ion"/>
    <property type="evidence" value="ECO:0007669"/>
    <property type="project" value="TreeGrafter"/>
</dbReference>
<comment type="subcellular location">
    <subcellularLocation>
        <location evidence="1">Cell membrane</location>
        <topology evidence="1">Multi-pass membrane protein</topology>
    </subcellularLocation>
</comment>
<evidence type="ECO:0000256" key="5">
    <source>
        <dbReference type="ARBA" id="ARBA00022692"/>
    </source>
</evidence>
<dbReference type="GO" id="GO:0016763">
    <property type="term" value="F:pentosyltransferase activity"/>
    <property type="evidence" value="ECO:0007669"/>
    <property type="project" value="TreeGrafter"/>
</dbReference>